<dbReference type="GO" id="GO:0035091">
    <property type="term" value="F:phosphatidylinositol binding"/>
    <property type="evidence" value="ECO:0007669"/>
    <property type="project" value="InterPro"/>
</dbReference>
<dbReference type="EMBL" id="LR877157">
    <property type="protein sequence ID" value="CAD2219242.1"/>
    <property type="molecule type" value="Genomic_DNA"/>
</dbReference>
<dbReference type="AlphaFoldDB" id="A0A7G2CLV8"/>
<sequence length="476" mass="53799">MLPREESNPFEEGTTGAFASHQDPNNSRGEPDYPEEFNTPTCKKRLVAFDVNKEIQRVYHYGIPTTYFTFRTRVEENQEAAVAPDVPAAPYLAGLYDLTNGSAKLPSLEVTRAPWTRGSTGEVKRRYSELVLLRKFLQLQFPHLFLPPLHPKSSVVENVETTFGASETLKLQRVTMQLFLNEISTSSAVMFFSPVVVSFFLDTREMFESSTLKCLQTITNNAKERLGAFRSFSLLRENTKKGGQGGYFSKMTQVINKIPFIGTGGDSGDSADEPLVNDNQQLVLTNSCLPNVRKWVQVMLNLQKKQRYLHESSKTFEKLLVEINNEKSKTARVVEKLKTRQSVLLESGENVLLRQLDNSCRYYEAVMDADRAYVIGKQVNVVQRLAFERLYLLSALQTIDRLLCLSSNTNNNAPAREYVLKLNELMEKEYESEFKASYKFRMANMVHHHLALPLLERSTATAEAAAALSSTDTPAA</sequence>
<dbReference type="SUPFAM" id="SSF64268">
    <property type="entry name" value="PX domain"/>
    <property type="match status" value="1"/>
</dbReference>
<dbReference type="Proteomes" id="UP000515908">
    <property type="component" value="Chromosome 13"/>
</dbReference>
<reference evidence="3 4" key="1">
    <citation type="submission" date="2020-08" db="EMBL/GenBank/DDBJ databases">
        <authorList>
            <person name="Newling K."/>
            <person name="Davey J."/>
            <person name="Forrester S."/>
        </authorList>
    </citation>
    <scope>NUCLEOTIDE SEQUENCE [LARGE SCALE GENOMIC DNA]</scope>
    <source>
        <strain evidence="4">Crithidia deanei Carvalho (ATCC PRA-265)</strain>
    </source>
</reference>
<name>A0A7G2CLV8_9TRYP</name>
<keyword evidence="4" id="KW-1185">Reference proteome</keyword>
<evidence type="ECO:0000259" key="2">
    <source>
        <dbReference type="PROSITE" id="PS50195"/>
    </source>
</evidence>
<dbReference type="PROSITE" id="PS50195">
    <property type="entry name" value="PX"/>
    <property type="match status" value="1"/>
</dbReference>
<organism evidence="3 4">
    <name type="scientific">Angomonas deanei</name>
    <dbReference type="NCBI Taxonomy" id="59799"/>
    <lineage>
        <taxon>Eukaryota</taxon>
        <taxon>Discoba</taxon>
        <taxon>Euglenozoa</taxon>
        <taxon>Kinetoplastea</taxon>
        <taxon>Metakinetoplastina</taxon>
        <taxon>Trypanosomatida</taxon>
        <taxon>Trypanosomatidae</taxon>
        <taxon>Strigomonadinae</taxon>
        <taxon>Angomonas</taxon>
    </lineage>
</organism>
<dbReference type="VEuPathDB" id="TriTrypDB:ADEAN_000674400"/>
<dbReference type="InterPro" id="IPR036871">
    <property type="entry name" value="PX_dom_sf"/>
</dbReference>
<proteinExistence type="predicted"/>
<accession>A0A7G2CLV8</accession>
<dbReference type="InterPro" id="IPR001683">
    <property type="entry name" value="PX_dom"/>
</dbReference>
<protein>
    <submittedName>
        <fullName evidence="3">PX domain containing protein, putative</fullName>
    </submittedName>
</protein>
<evidence type="ECO:0000256" key="1">
    <source>
        <dbReference type="SAM" id="MobiDB-lite"/>
    </source>
</evidence>
<feature type="domain" description="PX" evidence="2">
    <location>
        <begin position="48"/>
        <end position="207"/>
    </location>
</feature>
<gene>
    <name evidence="3" type="ORF">ADEAN_000674400</name>
</gene>
<evidence type="ECO:0000313" key="3">
    <source>
        <dbReference type="EMBL" id="CAD2219242.1"/>
    </source>
</evidence>
<feature type="region of interest" description="Disordered" evidence="1">
    <location>
        <begin position="1"/>
        <end position="37"/>
    </location>
</feature>
<dbReference type="Gene3D" id="3.30.1520.10">
    <property type="entry name" value="Phox-like domain"/>
    <property type="match status" value="1"/>
</dbReference>
<evidence type="ECO:0000313" key="4">
    <source>
        <dbReference type="Proteomes" id="UP000515908"/>
    </source>
</evidence>
<dbReference type="CDD" id="cd06093">
    <property type="entry name" value="PX_domain"/>
    <property type="match status" value="1"/>
</dbReference>
<dbReference type="Pfam" id="PF00787">
    <property type="entry name" value="PX"/>
    <property type="match status" value="1"/>
</dbReference>